<dbReference type="Proteomes" id="UP000031523">
    <property type="component" value="Chromosome"/>
</dbReference>
<dbReference type="SUPFAM" id="SSF52980">
    <property type="entry name" value="Restriction endonuclease-like"/>
    <property type="match status" value="1"/>
</dbReference>
<dbReference type="Gene3D" id="3.90.1570.10">
    <property type="entry name" value="tt1808, chain A"/>
    <property type="match status" value="1"/>
</dbReference>
<proteinExistence type="predicted"/>
<reference evidence="2 3" key="1">
    <citation type="submission" date="2015-01" db="EMBL/GenBank/DDBJ databases">
        <title>Enhanced salinomycin production by adjusting the supply of polyketide extender units in Streptomyce albus DSM 41398.</title>
        <authorList>
            <person name="Lu C."/>
        </authorList>
    </citation>
    <scope>NUCLEOTIDE SEQUENCE [LARGE SCALE GENOMIC DNA]</scope>
    <source>
        <strain evidence="3">ATCC 21838 / DSM 41398 / FERM P-419 / JCM 4703 / NBRC 107858</strain>
    </source>
</reference>
<dbReference type="Pfam" id="PF05685">
    <property type="entry name" value="Uma2"/>
    <property type="match status" value="1"/>
</dbReference>
<feature type="domain" description="Putative restriction endonuclease" evidence="1">
    <location>
        <begin position="31"/>
        <end position="192"/>
    </location>
</feature>
<dbReference type="KEGG" id="sals:SLNWT_4206"/>
<dbReference type="InterPro" id="IPR012296">
    <property type="entry name" value="Nuclease_put_TT1808"/>
</dbReference>
<keyword evidence="3" id="KW-1185">Reference proteome</keyword>
<dbReference type="AlphaFoldDB" id="A0A0B5F2L8"/>
<sequence length="202" mass="22617">MMTAVRAAERSRAPRDGEWEYLLRTWRGLNVPEGWRAEIDEGQIALVPPPHRHHHATAEALQYSLYAELPAELGIYQALGVHIAPLGKLLLPDLVVLPRVLVAAEDAEDNAPFEAADARLLVEITSGTTARTDRTRKLWAYAHAQVPLYLLVDRFDERGPMVTLYSDPQDGMYKRAQGVPFGQPLTLPDPFHATLPTEKFPH</sequence>
<accession>A0A0B5F2L8</accession>
<dbReference type="PANTHER" id="PTHR35400:SF3">
    <property type="entry name" value="SLL1072 PROTEIN"/>
    <property type="match status" value="1"/>
</dbReference>
<dbReference type="CDD" id="cd06260">
    <property type="entry name" value="DUF820-like"/>
    <property type="match status" value="1"/>
</dbReference>
<evidence type="ECO:0000259" key="1">
    <source>
        <dbReference type="Pfam" id="PF05685"/>
    </source>
</evidence>
<protein>
    <recommendedName>
        <fullName evidence="1">Putative restriction endonuclease domain-containing protein</fullName>
    </recommendedName>
</protein>
<organism evidence="2 3">
    <name type="scientific">Streptomyces albus (strain ATCC 21838 / DSM 41398 / FERM P-419 / JCM 4703 / NBRC 107858)</name>
    <dbReference type="NCBI Taxonomy" id="1081613"/>
    <lineage>
        <taxon>Bacteria</taxon>
        <taxon>Bacillati</taxon>
        <taxon>Actinomycetota</taxon>
        <taxon>Actinomycetes</taxon>
        <taxon>Kitasatosporales</taxon>
        <taxon>Streptomycetaceae</taxon>
        <taxon>Streptomyces</taxon>
    </lineage>
</organism>
<dbReference type="InterPro" id="IPR008538">
    <property type="entry name" value="Uma2"/>
</dbReference>
<gene>
    <name evidence="2" type="ORF">SLNWT_4206</name>
</gene>
<evidence type="ECO:0000313" key="2">
    <source>
        <dbReference type="EMBL" id="AJE84582.1"/>
    </source>
</evidence>
<evidence type="ECO:0000313" key="3">
    <source>
        <dbReference type="Proteomes" id="UP000031523"/>
    </source>
</evidence>
<dbReference type="InterPro" id="IPR011335">
    <property type="entry name" value="Restrct_endonuc-II-like"/>
</dbReference>
<name>A0A0B5F2L8_STRA4</name>
<dbReference type="PANTHER" id="PTHR35400">
    <property type="entry name" value="SLR1083 PROTEIN"/>
    <property type="match status" value="1"/>
</dbReference>
<dbReference type="EMBL" id="CP010519">
    <property type="protein sequence ID" value="AJE84582.1"/>
    <property type="molecule type" value="Genomic_DNA"/>
</dbReference>